<organism evidence="5 6">
    <name type="scientific">Bacillus phage vB_BsuM-Goe2</name>
    <dbReference type="NCBI Taxonomy" id="1933062"/>
    <lineage>
        <taxon>Viruses</taxon>
        <taxon>Duplodnaviria</taxon>
        <taxon>Heunggongvirae</taxon>
        <taxon>Uroviricota</taxon>
        <taxon>Caudoviricetes</taxon>
        <taxon>Herelleviridae</taxon>
        <taxon>Spounavirinae</taxon>
        <taxon>Okubovirus</taxon>
        <taxon>Okubovirus camphawk</taxon>
    </lineage>
</organism>
<evidence type="ECO:0000313" key="5">
    <source>
        <dbReference type="EMBL" id="APZ82390.1"/>
    </source>
</evidence>
<name>A0A217EQR3_9CAUD</name>
<dbReference type="GO" id="GO:0017108">
    <property type="term" value="F:5'-flap endonuclease activity"/>
    <property type="evidence" value="ECO:0007669"/>
    <property type="project" value="InterPro"/>
</dbReference>
<dbReference type="Gene3D" id="3.40.50.1010">
    <property type="entry name" value="5'-nuclease"/>
    <property type="match status" value="1"/>
</dbReference>
<keyword evidence="1" id="KW-0540">Nuclease</keyword>
<dbReference type="CDD" id="cd09859">
    <property type="entry name" value="PIN_53EXO"/>
    <property type="match status" value="1"/>
</dbReference>
<sequence length="315" mass="35747">MHMLIDGNNLAHRVFHTPQSSLTKKDGTPSGVILGVINSIKGLLEKFPDTEAVTVMWDGGRSEWRKELYPDYKAQRDYGEDDEEKAEAYQGLWDQIEELHKSLPKLAVDSIKLVGYEADDLIALMTKQLESLDKNVLIVTSDKDMLQLVSEKTSVYSPYRDIVIGLSNFVEITGVELNAYMGYRALVGDASDNIIGVPGIGEKTAQNLMKKYGHIDNILGSSGSVRNELMKSKRNARIFEPENLKRLGINNKIMNFNYIPKDEKVMEYIQLLSESVPEPINTSKFKRWVMEWQFLSILSNFMPWVTPFMALGEED</sequence>
<dbReference type="Gene3D" id="1.10.150.20">
    <property type="entry name" value="5' to 3' exonuclease, C-terminal subdomain"/>
    <property type="match status" value="1"/>
</dbReference>
<dbReference type="EMBL" id="KY368639">
    <property type="protein sequence ID" value="APZ82390.1"/>
    <property type="molecule type" value="Genomic_DNA"/>
</dbReference>
<evidence type="ECO:0000313" key="6">
    <source>
        <dbReference type="Proteomes" id="UP000224660"/>
    </source>
</evidence>
<dbReference type="CDD" id="cd09898">
    <property type="entry name" value="H3TH_53EXO"/>
    <property type="match status" value="1"/>
</dbReference>
<dbReference type="InterPro" id="IPR038969">
    <property type="entry name" value="FEN"/>
</dbReference>
<dbReference type="InterPro" id="IPR029060">
    <property type="entry name" value="PIN-like_dom_sf"/>
</dbReference>
<dbReference type="InterPro" id="IPR036279">
    <property type="entry name" value="5-3_exonuclease_C_sf"/>
</dbReference>
<evidence type="ECO:0000256" key="1">
    <source>
        <dbReference type="ARBA" id="ARBA00022722"/>
    </source>
</evidence>
<dbReference type="GO" id="GO:0003677">
    <property type="term" value="F:DNA binding"/>
    <property type="evidence" value="ECO:0007669"/>
    <property type="project" value="UniProtKB-KW"/>
</dbReference>
<reference evidence="5 6" key="1">
    <citation type="journal article" date="2017" name="Viruses">
        <title>Characterization of Bacillus subtilis Viruses vB_BsuM-Goe2 and vB_BsuM-Goe3.</title>
        <authorList>
            <person name="Willms I.M."/>
            <person name="Hoppert M."/>
            <person name="Hertel R."/>
        </authorList>
    </citation>
    <scope>NUCLEOTIDE SEQUENCE [LARGE SCALE GENOMIC DNA]</scope>
</reference>
<evidence type="ECO:0000256" key="2">
    <source>
        <dbReference type="ARBA" id="ARBA00022801"/>
    </source>
</evidence>
<dbReference type="GO" id="GO:0033567">
    <property type="term" value="P:DNA replication, Okazaki fragment processing"/>
    <property type="evidence" value="ECO:0007669"/>
    <property type="project" value="InterPro"/>
</dbReference>
<dbReference type="SUPFAM" id="SSF88723">
    <property type="entry name" value="PIN domain-like"/>
    <property type="match status" value="1"/>
</dbReference>
<dbReference type="InterPro" id="IPR002421">
    <property type="entry name" value="5-3_exonuclease"/>
</dbReference>
<dbReference type="Pfam" id="PF01367">
    <property type="entry name" value="5_3_exonuc"/>
    <property type="match status" value="1"/>
</dbReference>
<dbReference type="PANTHER" id="PTHR42646">
    <property type="entry name" value="FLAP ENDONUCLEASE XNI"/>
    <property type="match status" value="1"/>
</dbReference>
<evidence type="ECO:0000259" key="4">
    <source>
        <dbReference type="SMART" id="SM00475"/>
    </source>
</evidence>
<dbReference type="InterPro" id="IPR020045">
    <property type="entry name" value="DNA_polI_H3TH"/>
</dbReference>
<feature type="domain" description="5'-3' exonuclease" evidence="4">
    <location>
        <begin position="1"/>
        <end position="269"/>
    </location>
</feature>
<dbReference type="SMART" id="SM00279">
    <property type="entry name" value="HhH2"/>
    <property type="match status" value="1"/>
</dbReference>
<proteinExistence type="predicted"/>
<dbReference type="InterPro" id="IPR008918">
    <property type="entry name" value="HhH2"/>
</dbReference>
<protein>
    <submittedName>
        <fullName evidence="5">5'-3' exonuclease</fullName>
    </submittedName>
</protein>
<dbReference type="Proteomes" id="UP000224660">
    <property type="component" value="Segment"/>
</dbReference>
<dbReference type="SMART" id="SM00475">
    <property type="entry name" value="53EXOc"/>
    <property type="match status" value="1"/>
</dbReference>
<accession>A0A217EQR3</accession>
<gene>
    <name evidence="5" type="ORF">Goe2_c15400</name>
</gene>
<evidence type="ECO:0000256" key="3">
    <source>
        <dbReference type="ARBA" id="ARBA00023125"/>
    </source>
</evidence>
<dbReference type="PANTHER" id="PTHR42646:SF2">
    <property type="entry name" value="5'-3' EXONUCLEASE FAMILY PROTEIN"/>
    <property type="match status" value="1"/>
</dbReference>
<keyword evidence="2" id="KW-0378">Hydrolase</keyword>
<dbReference type="Pfam" id="PF02739">
    <property type="entry name" value="5_3_exonuc_N"/>
    <property type="match status" value="1"/>
</dbReference>
<dbReference type="InterPro" id="IPR020046">
    <property type="entry name" value="5-3_exonucl_a-hlix_arch_N"/>
</dbReference>
<keyword evidence="5" id="KW-0269">Exonuclease</keyword>
<dbReference type="GO" id="GO:0008409">
    <property type="term" value="F:5'-3' exonuclease activity"/>
    <property type="evidence" value="ECO:0007669"/>
    <property type="project" value="InterPro"/>
</dbReference>
<dbReference type="SUPFAM" id="SSF47807">
    <property type="entry name" value="5' to 3' exonuclease, C-terminal subdomain"/>
    <property type="match status" value="1"/>
</dbReference>
<keyword evidence="3" id="KW-0238">DNA-binding</keyword>